<feature type="region of interest" description="Disordered" evidence="5">
    <location>
        <begin position="449"/>
        <end position="468"/>
    </location>
</feature>
<name>A0ABV6REA6_9MICO</name>
<comment type="similarity">
    <text evidence="1">Belongs to the SMC family. SbcC subfamily.</text>
</comment>
<feature type="coiled-coil region" evidence="4">
    <location>
        <begin position="298"/>
        <end position="335"/>
    </location>
</feature>
<dbReference type="PANTHER" id="PTHR32114">
    <property type="entry name" value="ABC TRANSPORTER ABCH.3"/>
    <property type="match status" value="1"/>
</dbReference>
<reference evidence="6 7" key="1">
    <citation type="submission" date="2024-09" db="EMBL/GenBank/DDBJ databases">
        <authorList>
            <person name="Sun Q."/>
            <person name="Mori K."/>
        </authorList>
    </citation>
    <scope>NUCLEOTIDE SEQUENCE [LARGE SCALE GENOMIC DNA]</scope>
    <source>
        <strain evidence="6 7">CICC 10874</strain>
    </source>
</reference>
<evidence type="ECO:0000256" key="2">
    <source>
        <dbReference type="ARBA" id="ARBA00011322"/>
    </source>
</evidence>
<evidence type="ECO:0000313" key="7">
    <source>
        <dbReference type="Proteomes" id="UP001589793"/>
    </source>
</evidence>
<dbReference type="Gene3D" id="3.40.50.300">
    <property type="entry name" value="P-loop containing nucleotide triphosphate hydrolases"/>
    <property type="match status" value="1"/>
</dbReference>
<keyword evidence="4" id="KW-0175">Coiled coil</keyword>
<dbReference type="PANTHER" id="PTHR32114:SF2">
    <property type="entry name" value="ABC TRANSPORTER ABCH.3"/>
    <property type="match status" value="1"/>
</dbReference>
<keyword evidence="7" id="KW-1185">Reference proteome</keyword>
<comment type="caution">
    <text evidence="6">The sequence shown here is derived from an EMBL/GenBank/DDBJ whole genome shotgun (WGS) entry which is preliminary data.</text>
</comment>
<evidence type="ECO:0000256" key="5">
    <source>
        <dbReference type="SAM" id="MobiDB-lite"/>
    </source>
</evidence>
<evidence type="ECO:0000256" key="4">
    <source>
        <dbReference type="SAM" id="Coils"/>
    </source>
</evidence>
<protein>
    <recommendedName>
        <fullName evidence="3">Nuclease SbcCD subunit C</fullName>
    </recommendedName>
</protein>
<sequence>LDQLASRLRDGEAAAGQARMRLDADSAAQPVATAIARRDRALAAADEAARTLAQLREKHADAPDLLALEGRGDALDALQDRIREEAVRAGELGALVELETGLTGRRDALSRTAEELDRRQADLTRLTAEIDARPAEREVLQVQRQEAQTAAAGLADARLALEAAQQKLAHARSAQKLAAVAQTAREQVAAALSASQNAIDAEQDLRRRRNQGLAAELALSLSRGEECPVCGATEHPHPAEPGAGHVDADAVDAAERARQDKDAALGSAREALSVATSRYEAAAEQAGGLDPEAALAAQRTAKARVAALQEQLARAAALETQIEEHDERSRALASRKEELALALGTAQTALAEQTTALDADAARVDEARGPAGSVAERRRAHQRAGRAAQQLREAHLAADQAAARARELAAEVALGDFSGDDAVRAALLPPQARGELEALLQTRRTEQARLEDGLAEDGIRETDPGDQARAAAEVAGTTAREQLARAEDAAAAAERTAGHLSSVASASERALTRLREAVARVRAVSEEAATVVRVADLATGRSADGRRIQLSTYVLMRRFEDVIAAANTRLALFSSSDLELMRDDSARGARKTGLDLMVIDRRTDQARVPETLSGGETFIVSLALALGLADIVTAEAGGVAMETLFIDEGFGSLDPESLDRVVAEIGQLAAHGRTIGLVSHVGEMKQQIREQIHVRRREDGSSTATCTA</sequence>
<proteinExistence type="inferred from homology"/>
<dbReference type="InterPro" id="IPR027417">
    <property type="entry name" value="P-loop_NTPase"/>
</dbReference>
<evidence type="ECO:0000256" key="1">
    <source>
        <dbReference type="ARBA" id="ARBA00006930"/>
    </source>
</evidence>
<accession>A0ABV6REA6</accession>
<feature type="non-terminal residue" evidence="6">
    <location>
        <position position="1"/>
    </location>
</feature>
<comment type="subunit">
    <text evidence="2">Heterodimer of SbcC and SbcD.</text>
</comment>
<evidence type="ECO:0000313" key="6">
    <source>
        <dbReference type="EMBL" id="MFC0675091.1"/>
    </source>
</evidence>
<gene>
    <name evidence="6" type="ORF">ACFFF6_14095</name>
</gene>
<dbReference type="Proteomes" id="UP001589793">
    <property type="component" value="Unassembled WGS sequence"/>
</dbReference>
<dbReference type="SUPFAM" id="SSF52540">
    <property type="entry name" value="P-loop containing nucleoside triphosphate hydrolases"/>
    <property type="match status" value="1"/>
</dbReference>
<organism evidence="6 7">
    <name type="scientific">Brachybacterium hainanense</name>
    <dbReference type="NCBI Taxonomy" id="1541174"/>
    <lineage>
        <taxon>Bacteria</taxon>
        <taxon>Bacillati</taxon>
        <taxon>Actinomycetota</taxon>
        <taxon>Actinomycetes</taxon>
        <taxon>Micrococcales</taxon>
        <taxon>Dermabacteraceae</taxon>
        <taxon>Brachybacterium</taxon>
    </lineage>
</organism>
<feature type="compositionally biased region" description="Basic and acidic residues" evidence="5">
    <location>
        <begin position="449"/>
        <end position="463"/>
    </location>
</feature>
<dbReference type="Pfam" id="PF13558">
    <property type="entry name" value="SbcC_Walker_B"/>
    <property type="match status" value="1"/>
</dbReference>
<dbReference type="RefSeq" id="WP_376981797.1">
    <property type="nucleotide sequence ID" value="NZ_JBHLSV010000019.1"/>
</dbReference>
<evidence type="ECO:0000256" key="3">
    <source>
        <dbReference type="ARBA" id="ARBA00013368"/>
    </source>
</evidence>
<dbReference type="EMBL" id="JBHLSV010000019">
    <property type="protein sequence ID" value="MFC0675091.1"/>
    <property type="molecule type" value="Genomic_DNA"/>
</dbReference>